<evidence type="ECO:0000259" key="10">
    <source>
        <dbReference type="Pfam" id="PF13206"/>
    </source>
</evidence>
<organism evidence="11 12">
    <name type="scientific">Trypanosoma congolense (strain IL3000)</name>
    <dbReference type="NCBI Taxonomy" id="1068625"/>
    <lineage>
        <taxon>Eukaryota</taxon>
        <taxon>Discoba</taxon>
        <taxon>Euglenozoa</taxon>
        <taxon>Kinetoplastea</taxon>
        <taxon>Metakinetoplastina</taxon>
        <taxon>Trypanosomatida</taxon>
        <taxon>Trypanosomatidae</taxon>
        <taxon>Trypanosoma</taxon>
        <taxon>Nannomonas</taxon>
    </lineage>
</organism>
<feature type="chain" id="PRO_5003394755" evidence="9">
    <location>
        <begin position="22"/>
        <end position="192"/>
    </location>
</feature>
<sequence length="192" mass="20886">MACFVNMIAVFIFSLLGHVRANTGAQVQANDNAEKLALLCRIYNVAKNPPINHVNLQDPLEIVNEINALNASLAEEKQFSGAEQMENSSVAQLQSTVIREVAVAQAILKRIARRAHTILEDIQKVNATNDIEKIKAEFNKVIFGEGMNESDLCKGSLKGVVDRGNTCGIPGLAHKGENAGKNLLVDFSAYVR</sequence>
<keyword evidence="8" id="KW-0449">Lipoprotein</keyword>
<dbReference type="EMBL" id="CAEQ01002263">
    <property type="protein sequence ID" value="CCD16375.1"/>
    <property type="molecule type" value="Genomic_DNA"/>
</dbReference>
<evidence type="ECO:0000256" key="1">
    <source>
        <dbReference type="ARBA" id="ARBA00002523"/>
    </source>
</evidence>
<evidence type="ECO:0000256" key="9">
    <source>
        <dbReference type="SAM" id="SignalP"/>
    </source>
</evidence>
<keyword evidence="12" id="KW-1185">Reference proteome</keyword>
<keyword evidence="7" id="KW-0325">Glycoprotein</keyword>
<proteinExistence type="predicted"/>
<evidence type="ECO:0000256" key="3">
    <source>
        <dbReference type="ARBA" id="ARBA00022475"/>
    </source>
</evidence>
<feature type="signal peptide" evidence="9">
    <location>
        <begin position="1"/>
        <end position="21"/>
    </location>
</feature>
<dbReference type="Pfam" id="PF13206">
    <property type="entry name" value="VSG_B"/>
    <property type="match status" value="2"/>
</dbReference>
<evidence type="ECO:0000256" key="4">
    <source>
        <dbReference type="ARBA" id="ARBA00022622"/>
    </source>
</evidence>
<evidence type="ECO:0000256" key="5">
    <source>
        <dbReference type="ARBA" id="ARBA00022729"/>
    </source>
</evidence>
<evidence type="ECO:0000256" key="8">
    <source>
        <dbReference type="ARBA" id="ARBA00023288"/>
    </source>
</evidence>
<dbReference type="InterPro" id="IPR025932">
    <property type="entry name" value="Trypano_VSG_B_N_dom"/>
</dbReference>
<protein>
    <submittedName>
        <fullName evidence="11">WGS project CAEQ00000000 data, annotated contig 49</fullName>
    </submittedName>
</protein>
<keyword evidence="6" id="KW-0472">Membrane</keyword>
<evidence type="ECO:0000313" key="11">
    <source>
        <dbReference type="EMBL" id="CCD16375.1"/>
    </source>
</evidence>
<accession>F9WGE0</accession>
<feature type="domain" description="Trypanosome variant surface glycoprotein B-type N-terminal" evidence="10">
    <location>
        <begin position="103"/>
        <end position="187"/>
    </location>
</feature>
<dbReference type="AlphaFoldDB" id="F9WGE0"/>
<evidence type="ECO:0000256" key="2">
    <source>
        <dbReference type="ARBA" id="ARBA00004609"/>
    </source>
</evidence>
<dbReference type="GO" id="GO:0005886">
    <property type="term" value="C:plasma membrane"/>
    <property type="evidence" value="ECO:0007669"/>
    <property type="project" value="UniProtKB-SubCell"/>
</dbReference>
<keyword evidence="4" id="KW-0336">GPI-anchor</keyword>
<evidence type="ECO:0000256" key="7">
    <source>
        <dbReference type="ARBA" id="ARBA00023180"/>
    </source>
</evidence>
<keyword evidence="5 9" id="KW-0732">Signal</keyword>
<dbReference type="Proteomes" id="UP000000702">
    <property type="component" value="Unassembled WGS sequence"/>
</dbReference>
<feature type="domain" description="Trypanosome variant surface glycoprotein B-type N-terminal" evidence="10">
    <location>
        <begin position="22"/>
        <end position="80"/>
    </location>
</feature>
<comment type="function">
    <text evidence="1">VSG forms a coat on the surface of the parasite. The trypanosome evades the immune response of the host by expressing a series of antigenically distinct VSGs from an estimated 1000 VSG genes.</text>
</comment>
<comment type="subcellular location">
    <subcellularLocation>
        <location evidence="2">Cell membrane</location>
        <topology evidence="2">Lipid-anchor</topology>
        <topology evidence="2">GPI-anchor</topology>
    </subcellularLocation>
</comment>
<evidence type="ECO:0000313" key="12">
    <source>
        <dbReference type="Proteomes" id="UP000000702"/>
    </source>
</evidence>
<dbReference type="VEuPathDB" id="TriTrypDB:TcIL3000_0_01500"/>
<comment type="caution">
    <text evidence="11">The sequence shown here is derived from an EMBL/GenBank/DDBJ whole genome shotgun (WGS) entry which is preliminary data.</text>
</comment>
<evidence type="ECO:0000256" key="6">
    <source>
        <dbReference type="ARBA" id="ARBA00023136"/>
    </source>
</evidence>
<keyword evidence="3" id="KW-1003">Cell membrane</keyword>
<dbReference type="GO" id="GO:0098552">
    <property type="term" value="C:side of membrane"/>
    <property type="evidence" value="ECO:0007669"/>
    <property type="project" value="UniProtKB-KW"/>
</dbReference>
<reference evidence="11 12" key="2">
    <citation type="journal article" date="2012" name="Proc. Natl. Acad. Sci. U.S.A.">
        <title>Antigenic diversity is generated by distinct evolutionary mechanisms in African trypanosome species.</title>
        <authorList>
            <person name="Jackson A.P."/>
            <person name="Berry A."/>
            <person name="Aslett M."/>
            <person name="Allison H.C."/>
            <person name="Burton P."/>
            <person name="Vavrova-Anderson J."/>
            <person name="Brown R."/>
            <person name="Browne H."/>
            <person name="Corton N."/>
            <person name="Hauser H."/>
            <person name="Gamble J."/>
            <person name="Gilderthorp R."/>
            <person name="Marcello L."/>
            <person name="McQuillan J."/>
            <person name="Otto T.D."/>
            <person name="Quail M.A."/>
            <person name="Sanders M.J."/>
            <person name="van Tonder A."/>
            <person name="Ginger M.L."/>
            <person name="Field M.C."/>
            <person name="Barry J.D."/>
            <person name="Hertz-Fowler C."/>
            <person name="Berriman M."/>
        </authorList>
    </citation>
    <scope>NUCLEOTIDE SEQUENCE [LARGE SCALE GENOMIC DNA]</scope>
    <source>
        <strain evidence="11 12">IL3000</strain>
    </source>
</reference>
<name>F9WGE0_TRYCI</name>
<gene>
    <name evidence="11" type="ORF">TCIL3000_0_01500</name>
</gene>
<reference evidence="12" key="1">
    <citation type="submission" date="2011-07" db="EMBL/GenBank/DDBJ databases">
        <title>Divergent evolution of antigenic variation in African trypanosomes.</title>
        <authorList>
            <person name="Jackson A.P."/>
            <person name="Berry A."/>
            <person name="Allison H.C."/>
            <person name="Burton P."/>
            <person name="Anderson J."/>
            <person name="Aslett M."/>
            <person name="Brown R."/>
            <person name="Corton N."/>
            <person name="Harris D."/>
            <person name="Hauser H."/>
            <person name="Gamble J."/>
            <person name="Gilderthorp R."/>
            <person name="McQuillan J."/>
            <person name="Quail M.A."/>
            <person name="Sanders M."/>
            <person name="Van Tonder A."/>
            <person name="Ginger M.L."/>
            <person name="Donelson J.E."/>
            <person name="Field M.C."/>
            <person name="Barry J.D."/>
            <person name="Berriman M."/>
            <person name="Hertz-Fowler C."/>
        </authorList>
    </citation>
    <scope>NUCLEOTIDE SEQUENCE [LARGE SCALE GENOMIC DNA]</scope>
    <source>
        <strain evidence="12">IL3000</strain>
    </source>
</reference>